<sequence>MGIEDLSSYERTAWDELAAWRVDRLLATERHVLPRRARDGLARAGELGRGGVDGIPGAQQLVGTLGKALEGMLSVVNKAAEKSMRRSAVLAAYARRGHVLTDVEDIRKLDLKLVDEVKPHLGLRYASGTAVTGAATGLAVSGGELLATVGTVASAGAAAAPGAGTVVAALATDAAATLGAMTRAVARTAAFYGYDTRRPEEQVFALGVLNFGLAHQAGKSAAYLELNKIVQALARNATWARLNKNSVTRVLRVVYQRLGLRLTKQKLGQAVPIAGILIGAGLNARLLAKLADDADRLYRERFLRDKYGLPGDGIGNTPAADDNRADRILIADIVDGELDAEDRDADTDEQRQRNTPVEPAGSGHHSGGRPGRTPACGGVPVDERPVPVSHDQVPQREVVVGDDVGTVGWDERLPPGSGGATKSATAP</sequence>
<organism evidence="2 3">
    <name type="scientific">Actinokineospora terrae</name>
    <dbReference type="NCBI Taxonomy" id="155974"/>
    <lineage>
        <taxon>Bacteria</taxon>
        <taxon>Bacillati</taxon>
        <taxon>Actinomycetota</taxon>
        <taxon>Actinomycetes</taxon>
        <taxon>Pseudonocardiales</taxon>
        <taxon>Pseudonocardiaceae</taxon>
        <taxon>Actinokineospora</taxon>
    </lineage>
</organism>
<keyword evidence="3" id="KW-1185">Reference proteome</keyword>
<evidence type="ECO:0000313" key="2">
    <source>
        <dbReference type="EMBL" id="SES20944.1"/>
    </source>
</evidence>
<dbReference type="PANTHER" id="PTHR41260">
    <property type="entry name" value="PROTEIN ECSC"/>
    <property type="match status" value="1"/>
</dbReference>
<dbReference type="Pfam" id="PF12787">
    <property type="entry name" value="EcsC"/>
    <property type="match status" value="1"/>
</dbReference>
<dbReference type="PANTHER" id="PTHR41260:SF1">
    <property type="entry name" value="PROTEIN ECSC"/>
    <property type="match status" value="1"/>
</dbReference>
<gene>
    <name evidence="2" type="ORF">SAMN04487818_108361</name>
</gene>
<evidence type="ECO:0000313" key="3">
    <source>
        <dbReference type="Proteomes" id="UP000199051"/>
    </source>
</evidence>
<dbReference type="AlphaFoldDB" id="A0A1H9VHK3"/>
<proteinExistence type="predicted"/>
<dbReference type="STRING" id="155974.SAMN04487818_108361"/>
<evidence type="ECO:0000256" key="1">
    <source>
        <dbReference type="SAM" id="MobiDB-lite"/>
    </source>
</evidence>
<dbReference type="InterPro" id="IPR024787">
    <property type="entry name" value="EcsC"/>
</dbReference>
<feature type="region of interest" description="Disordered" evidence="1">
    <location>
        <begin position="339"/>
        <end position="427"/>
    </location>
</feature>
<accession>A0A1H9VHK3</accession>
<reference evidence="3" key="1">
    <citation type="submission" date="2016-10" db="EMBL/GenBank/DDBJ databases">
        <authorList>
            <person name="Varghese N."/>
            <person name="Submissions S."/>
        </authorList>
    </citation>
    <scope>NUCLEOTIDE SEQUENCE [LARGE SCALE GENOMIC DNA]</scope>
    <source>
        <strain evidence="3">DSM 44260</strain>
    </source>
</reference>
<protein>
    <submittedName>
        <fullName evidence="2">EcsC protein family protein</fullName>
    </submittedName>
</protein>
<dbReference type="EMBL" id="FOGI01000008">
    <property type="protein sequence ID" value="SES20944.1"/>
    <property type="molecule type" value="Genomic_DNA"/>
</dbReference>
<dbReference type="Proteomes" id="UP000199051">
    <property type="component" value="Unassembled WGS sequence"/>
</dbReference>
<name>A0A1H9VHK3_9PSEU</name>